<dbReference type="GO" id="GO:0005886">
    <property type="term" value="C:plasma membrane"/>
    <property type="evidence" value="ECO:0007669"/>
    <property type="project" value="UniProtKB-SubCell"/>
</dbReference>
<evidence type="ECO:0000313" key="9">
    <source>
        <dbReference type="Proteomes" id="UP000535437"/>
    </source>
</evidence>
<dbReference type="Pfam" id="PF00482">
    <property type="entry name" value="T2SSF"/>
    <property type="match status" value="1"/>
</dbReference>
<evidence type="ECO:0000313" key="8">
    <source>
        <dbReference type="EMBL" id="NYJ79189.1"/>
    </source>
</evidence>
<organism evidence="8 9">
    <name type="scientific">Nesterenkonia xinjiangensis</name>
    <dbReference type="NCBI Taxonomy" id="225327"/>
    <lineage>
        <taxon>Bacteria</taxon>
        <taxon>Bacillati</taxon>
        <taxon>Actinomycetota</taxon>
        <taxon>Actinomycetes</taxon>
        <taxon>Micrococcales</taxon>
        <taxon>Micrococcaceae</taxon>
        <taxon>Nesterenkonia</taxon>
    </lineage>
</organism>
<keyword evidence="9" id="KW-1185">Reference proteome</keyword>
<dbReference type="EMBL" id="JACCFY010000001">
    <property type="protein sequence ID" value="NYJ79189.1"/>
    <property type="molecule type" value="Genomic_DNA"/>
</dbReference>
<evidence type="ECO:0000256" key="2">
    <source>
        <dbReference type="ARBA" id="ARBA00022475"/>
    </source>
</evidence>
<dbReference type="PANTHER" id="PTHR35007:SF2">
    <property type="entry name" value="PILUS ASSEMBLE PROTEIN"/>
    <property type="match status" value="1"/>
</dbReference>
<feature type="domain" description="Type II secretion system protein GspF" evidence="7">
    <location>
        <begin position="178"/>
        <end position="301"/>
    </location>
</feature>
<comment type="subcellular location">
    <subcellularLocation>
        <location evidence="1">Cell membrane</location>
        <topology evidence="1">Multi-pass membrane protein</topology>
    </subcellularLocation>
</comment>
<proteinExistence type="predicted"/>
<dbReference type="PANTHER" id="PTHR35007">
    <property type="entry name" value="INTEGRAL MEMBRANE PROTEIN-RELATED"/>
    <property type="match status" value="1"/>
</dbReference>
<feature type="transmembrane region" description="Helical" evidence="6">
    <location>
        <begin position="6"/>
        <end position="29"/>
    </location>
</feature>
<accession>A0A7Z0K9X8</accession>
<gene>
    <name evidence="8" type="ORF">HNR09_002600</name>
</gene>
<feature type="transmembrane region" description="Helical" evidence="6">
    <location>
        <begin position="283"/>
        <end position="303"/>
    </location>
</feature>
<evidence type="ECO:0000256" key="4">
    <source>
        <dbReference type="ARBA" id="ARBA00022989"/>
    </source>
</evidence>
<name>A0A7Z0K9X8_9MICC</name>
<evidence type="ECO:0000256" key="6">
    <source>
        <dbReference type="SAM" id="Phobius"/>
    </source>
</evidence>
<evidence type="ECO:0000256" key="3">
    <source>
        <dbReference type="ARBA" id="ARBA00022692"/>
    </source>
</evidence>
<sequence>MSVTITWAVIAGLGLGLGLLVVVSSLPVMNRPRFVDRISPALRSTGVGVGLFTPTAPPLVPLGAVGRIFTPLLKAAMVRLDRFSLDVAALQRRLDQADSRNAPSEFRLQQVAMGAAGAVLGAAINLVAFVSGQFHGAVAVLSVTVLAVLGFALRDNLLSSQIRRRQRRMLSEFPTVAEMIALAVSAGESAPGAFERVSRVSRGELNVELTRVLRQTQAGTSFSHALKTMSWRVQSPPISRFLEGIIVAMERGTPLADVMRAQAQDVRDLSKRDLMETAGKKEISMLVPLVFGVLPLTVIFAVYPGLELLSIGV</sequence>
<comment type="caution">
    <text evidence="8">The sequence shown here is derived from an EMBL/GenBank/DDBJ whole genome shotgun (WGS) entry which is preliminary data.</text>
</comment>
<feature type="transmembrane region" description="Helical" evidence="6">
    <location>
        <begin position="136"/>
        <end position="158"/>
    </location>
</feature>
<protein>
    <submittedName>
        <fullName evidence="8">Tight adherence protein C</fullName>
    </submittedName>
</protein>
<keyword evidence="2" id="KW-1003">Cell membrane</keyword>
<evidence type="ECO:0000259" key="7">
    <source>
        <dbReference type="Pfam" id="PF00482"/>
    </source>
</evidence>
<dbReference type="InterPro" id="IPR018076">
    <property type="entry name" value="T2SS_GspF_dom"/>
</dbReference>
<keyword evidence="4 6" id="KW-1133">Transmembrane helix</keyword>
<evidence type="ECO:0000256" key="1">
    <source>
        <dbReference type="ARBA" id="ARBA00004651"/>
    </source>
</evidence>
<keyword evidence="5 6" id="KW-0472">Membrane</keyword>
<feature type="transmembrane region" description="Helical" evidence="6">
    <location>
        <begin position="111"/>
        <end position="130"/>
    </location>
</feature>
<dbReference type="Proteomes" id="UP000535437">
    <property type="component" value="Unassembled WGS sequence"/>
</dbReference>
<keyword evidence="3 6" id="KW-0812">Transmembrane</keyword>
<dbReference type="RefSeq" id="WP_343047547.1">
    <property type="nucleotide sequence ID" value="NZ_BAAALL010000001.1"/>
</dbReference>
<dbReference type="AlphaFoldDB" id="A0A7Z0K9X8"/>
<reference evidence="8 9" key="1">
    <citation type="submission" date="2020-07" db="EMBL/GenBank/DDBJ databases">
        <title>Sequencing the genomes of 1000 actinobacteria strains.</title>
        <authorList>
            <person name="Klenk H.-P."/>
        </authorList>
    </citation>
    <scope>NUCLEOTIDE SEQUENCE [LARGE SCALE GENOMIC DNA]</scope>
    <source>
        <strain evidence="8 9">DSM 15475</strain>
    </source>
</reference>
<evidence type="ECO:0000256" key="5">
    <source>
        <dbReference type="ARBA" id="ARBA00023136"/>
    </source>
</evidence>